<organism evidence="7 8">
    <name type="scientific">Pannonibacter indicus</name>
    <dbReference type="NCBI Taxonomy" id="466044"/>
    <lineage>
        <taxon>Bacteria</taxon>
        <taxon>Pseudomonadati</taxon>
        <taxon>Pseudomonadota</taxon>
        <taxon>Alphaproteobacteria</taxon>
        <taxon>Hyphomicrobiales</taxon>
        <taxon>Stappiaceae</taxon>
        <taxon>Pannonibacter</taxon>
    </lineage>
</organism>
<gene>
    <name evidence="7" type="ORF">Ga0061067_102185</name>
</gene>
<keyword evidence="5" id="KW-0472">Membrane</keyword>
<dbReference type="InterPro" id="IPR036909">
    <property type="entry name" value="Cyt_c-like_dom_sf"/>
</dbReference>
<feature type="transmembrane region" description="Helical" evidence="5">
    <location>
        <begin position="219"/>
        <end position="241"/>
    </location>
</feature>
<dbReference type="Pfam" id="PF13442">
    <property type="entry name" value="Cytochrome_CBB3"/>
    <property type="match status" value="1"/>
</dbReference>
<accession>A0A0K6HPS1</accession>
<dbReference type="GO" id="GO:0009055">
    <property type="term" value="F:electron transfer activity"/>
    <property type="evidence" value="ECO:0007669"/>
    <property type="project" value="InterPro"/>
</dbReference>
<evidence type="ECO:0000256" key="3">
    <source>
        <dbReference type="ARBA" id="ARBA00023004"/>
    </source>
</evidence>
<dbReference type="InterPro" id="IPR009056">
    <property type="entry name" value="Cyt_c-like_dom"/>
</dbReference>
<dbReference type="AlphaFoldDB" id="A0A0K6HPS1"/>
<keyword evidence="1 4" id="KW-0349">Heme</keyword>
<evidence type="ECO:0000256" key="5">
    <source>
        <dbReference type="SAM" id="Phobius"/>
    </source>
</evidence>
<feature type="transmembrane region" description="Helical" evidence="5">
    <location>
        <begin position="295"/>
        <end position="312"/>
    </location>
</feature>
<keyword evidence="5" id="KW-1133">Transmembrane helix</keyword>
<dbReference type="RefSeq" id="WP_055454481.1">
    <property type="nucleotide sequence ID" value="NZ_CYHE01000002.1"/>
</dbReference>
<keyword evidence="5" id="KW-0812">Transmembrane</keyword>
<evidence type="ECO:0000256" key="2">
    <source>
        <dbReference type="ARBA" id="ARBA00022723"/>
    </source>
</evidence>
<feature type="transmembrane region" description="Helical" evidence="5">
    <location>
        <begin position="268"/>
        <end position="288"/>
    </location>
</feature>
<sequence length="484" mass="54159">MDFPIFHLDMMGNRLLIAVIAILHVIINHGLAVGMMPLVAAMEWYGARKKDERWDKLAHRILFFAFLITTTVGALTGVGIWLSVSLVNPYSIASLIRVFFWGWFIEWLVFITEVVLILAYFLTWKKWTGARKAAHIRLGFALAIFSWITMAIIVSILGFMMDPGNWLSGNSLWNGFTNPVYLPQLAFRTALAMAFAAVIALVLILFFTSRHDPFRYQAVRAVSLFGVMAAPFVVIGGYWYYTAVPAAMLDNLATSLLTLQFEDWQSTLLWGMALVAGSVLLVAQLGVLRPHYIPRLLLMVPLLGIVWLTGHFERVREFIRKPYVIGQYMYANGLRVEDYPLYKEKGLLAFATYSHPLTEEERSAIPAGTEVADIQAGKDVFMIACSRCHTGNGVNGIRAHMERMFPGQEWTPDLTGGYMAFMHEARPYMPPFPGTDTELAQLAGYIALMQHSPITIEGAQHSGVVTVNRDAMQAVAAAPEDKPQ</sequence>
<dbReference type="SUPFAM" id="SSF46626">
    <property type="entry name" value="Cytochrome c"/>
    <property type="match status" value="1"/>
</dbReference>
<feature type="transmembrane region" description="Helical" evidence="5">
    <location>
        <begin position="61"/>
        <end position="84"/>
    </location>
</feature>
<feature type="transmembrane region" description="Helical" evidence="5">
    <location>
        <begin position="104"/>
        <end position="124"/>
    </location>
</feature>
<dbReference type="Proteomes" id="UP000183900">
    <property type="component" value="Unassembled WGS sequence"/>
</dbReference>
<keyword evidence="8" id="KW-1185">Reference proteome</keyword>
<dbReference type="EMBL" id="CYHE01000002">
    <property type="protein sequence ID" value="CUA92915.1"/>
    <property type="molecule type" value="Genomic_DNA"/>
</dbReference>
<keyword evidence="2 4" id="KW-0479">Metal-binding</keyword>
<name>A0A0K6HPS1_9HYPH</name>
<protein>
    <submittedName>
        <fullName evidence="7">Cytochrome C oxidase, cbb3-type, subunit III</fullName>
    </submittedName>
</protein>
<evidence type="ECO:0000313" key="8">
    <source>
        <dbReference type="Proteomes" id="UP000183900"/>
    </source>
</evidence>
<keyword evidence="3 4" id="KW-0408">Iron</keyword>
<dbReference type="Gene3D" id="1.10.760.10">
    <property type="entry name" value="Cytochrome c-like domain"/>
    <property type="match status" value="1"/>
</dbReference>
<evidence type="ECO:0000256" key="1">
    <source>
        <dbReference type="ARBA" id="ARBA00022617"/>
    </source>
</evidence>
<feature type="transmembrane region" description="Helical" evidence="5">
    <location>
        <begin position="15"/>
        <end position="40"/>
    </location>
</feature>
<proteinExistence type="predicted"/>
<evidence type="ECO:0000313" key="7">
    <source>
        <dbReference type="EMBL" id="CUA92915.1"/>
    </source>
</evidence>
<feature type="transmembrane region" description="Helical" evidence="5">
    <location>
        <begin position="136"/>
        <end position="161"/>
    </location>
</feature>
<evidence type="ECO:0000259" key="6">
    <source>
        <dbReference type="PROSITE" id="PS51007"/>
    </source>
</evidence>
<feature type="transmembrane region" description="Helical" evidence="5">
    <location>
        <begin position="181"/>
        <end position="207"/>
    </location>
</feature>
<feature type="domain" description="Cytochrome c" evidence="6">
    <location>
        <begin position="372"/>
        <end position="450"/>
    </location>
</feature>
<dbReference type="PROSITE" id="PS51007">
    <property type="entry name" value="CYTC"/>
    <property type="match status" value="1"/>
</dbReference>
<evidence type="ECO:0000256" key="4">
    <source>
        <dbReference type="PROSITE-ProRule" id="PRU00433"/>
    </source>
</evidence>
<dbReference type="GO" id="GO:0020037">
    <property type="term" value="F:heme binding"/>
    <property type="evidence" value="ECO:0007669"/>
    <property type="project" value="InterPro"/>
</dbReference>
<reference evidence="8" key="1">
    <citation type="submission" date="2015-08" db="EMBL/GenBank/DDBJ databases">
        <authorList>
            <person name="Varghese N."/>
        </authorList>
    </citation>
    <scope>NUCLEOTIDE SEQUENCE [LARGE SCALE GENOMIC DNA]</scope>
    <source>
        <strain evidence="8">DSM 23407</strain>
    </source>
</reference>
<dbReference type="GO" id="GO:0046872">
    <property type="term" value="F:metal ion binding"/>
    <property type="evidence" value="ECO:0007669"/>
    <property type="project" value="UniProtKB-KW"/>
</dbReference>